<dbReference type="AlphaFoldDB" id="A0AAD9KYU2"/>
<dbReference type="InterPro" id="IPR007305">
    <property type="entry name" value="Vesicle_transpt_Got1/SFT2"/>
</dbReference>
<keyword evidence="3 9" id="KW-0813">Transport</keyword>
<evidence type="ECO:0000256" key="2">
    <source>
        <dbReference type="ARBA" id="ARBA00004141"/>
    </source>
</evidence>
<feature type="transmembrane region" description="Helical" evidence="9">
    <location>
        <begin position="99"/>
        <end position="119"/>
    </location>
</feature>
<keyword evidence="7 9" id="KW-0472">Membrane</keyword>
<dbReference type="GO" id="GO:0015031">
    <property type="term" value="P:protein transport"/>
    <property type="evidence" value="ECO:0007669"/>
    <property type="project" value="UniProtKB-KW"/>
</dbReference>
<evidence type="ECO:0000256" key="4">
    <source>
        <dbReference type="ARBA" id="ARBA00022692"/>
    </source>
</evidence>
<evidence type="ECO:0000256" key="5">
    <source>
        <dbReference type="ARBA" id="ARBA00022927"/>
    </source>
</evidence>
<accession>A0AAD9KYU2</accession>
<gene>
    <name evidence="10" type="ORF">NP493_457g06005</name>
</gene>
<reference evidence="10" key="1">
    <citation type="journal article" date="2023" name="Mol. Biol. Evol.">
        <title>Third-Generation Sequencing Reveals the Adaptive Role of the Epigenome in Three Deep-Sea Polychaetes.</title>
        <authorList>
            <person name="Perez M."/>
            <person name="Aroh O."/>
            <person name="Sun Y."/>
            <person name="Lan Y."/>
            <person name="Juniper S.K."/>
            <person name="Young C.R."/>
            <person name="Angers B."/>
            <person name="Qian P.Y."/>
        </authorList>
    </citation>
    <scope>NUCLEOTIDE SEQUENCE</scope>
    <source>
        <strain evidence="10">R07B-5</strain>
    </source>
</reference>
<dbReference type="InterPro" id="IPR011691">
    <property type="entry name" value="Vesicle_transpt_SFT2"/>
</dbReference>
<feature type="transmembrane region" description="Helical" evidence="9">
    <location>
        <begin position="37"/>
        <end position="58"/>
    </location>
</feature>
<evidence type="ECO:0000313" key="10">
    <source>
        <dbReference type="EMBL" id="KAK2180087.1"/>
    </source>
</evidence>
<organism evidence="10 11">
    <name type="scientific">Ridgeia piscesae</name>
    <name type="common">Tubeworm</name>
    <dbReference type="NCBI Taxonomy" id="27915"/>
    <lineage>
        <taxon>Eukaryota</taxon>
        <taxon>Metazoa</taxon>
        <taxon>Spiralia</taxon>
        <taxon>Lophotrochozoa</taxon>
        <taxon>Annelida</taxon>
        <taxon>Polychaeta</taxon>
        <taxon>Sedentaria</taxon>
        <taxon>Canalipalpata</taxon>
        <taxon>Sabellida</taxon>
        <taxon>Siboglinidae</taxon>
        <taxon>Ridgeia</taxon>
    </lineage>
</organism>
<evidence type="ECO:0000256" key="1">
    <source>
        <dbReference type="ARBA" id="ARBA00003566"/>
    </source>
</evidence>
<dbReference type="EMBL" id="JAODUO010000459">
    <property type="protein sequence ID" value="KAK2180087.1"/>
    <property type="molecule type" value="Genomic_DNA"/>
</dbReference>
<comment type="caution">
    <text evidence="10">The sequence shown here is derived from an EMBL/GenBank/DDBJ whole genome shotgun (WGS) entry which is preliminary data.</text>
</comment>
<comment type="function">
    <text evidence="1 9">May be involved in fusion of retrograde transport vesicles derived from an endocytic compartment with the Golgi complex.</text>
</comment>
<feature type="transmembrane region" description="Helical" evidence="9">
    <location>
        <begin position="125"/>
        <end position="146"/>
    </location>
</feature>
<dbReference type="Proteomes" id="UP001209878">
    <property type="component" value="Unassembled WGS sequence"/>
</dbReference>
<keyword evidence="11" id="KW-1185">Reference proteome</keyword>
<proteinExistence type="inferred from homology"/>
<evidence type="ECO:0000256" key="6">
    <source>
        <dbReference type="ARBA" id="ARBA00022989"/>
    </source>
</evidence>
<comment type="subcellular location">
    <subcellularLocation>
        <location evidence="2 9">Membrane</location>
        <topology evidence="2 9">Multi-pass membrane protein</topology>
    </subcellularLocation>
</comment>
<dbReference type="GO" id="GO:0005737">
    <property type="term" value="C:cytoplasm"/>
    <property type="evidence" value="ECO:0007669"/>
    <property type="project" value="UniProtKB-ARBA"/>
</dbReference>
<keyword evidence="4 9" id="KW-0812">Transmembrane</keyword>
<dbReference type="GO" id="GO:0012505">
    <property type="term" value="C:endomembrane system"/>
    <property type="evidence" value="ECO:0007669"/>
    <property type="project" value="UniProtKB-ARBA"/>
</dbReference>
<evidence type="ECO:0000256" key="9">
    <source>
        <dbReference type="RuleBase" id="RU363111"/>
    </source>
</evidence>
<dbReference type="GO" id="GO:0016020">
    <property type="term" value="C:membrane"/>
    <property type="evidence" value="ECO:0007669"/>
    <property type="project" value="UniProtKB-SubCell"/>
</dbReference>
<sequence>MDKLKHVLSGRDNDDDDGIMTEISDATTFSWSTRIKGFIACFVLGIVMSLMGSFFLMLPRGLTLFVLFYTLGSVCALCSTFFLMGPVKQIKRMFAATRIFATIVVLICIVLTLCAGLWWHNTGLAVLFCILQFLAMTWYSLSYIPFAR</sequence>
<evidence type="ECO:0000256" key="7">
    <source>
        <dbReference type="ARBA" id="ARBA00023136"/>
    </source>
</evidence>
<dbReference type="PANTHER" id="PTHR23137">
    <property type="entry name" value="VESICLE TRANSPORT PROTEIN-RELATED"/>
    <property type="match status" value="1"/>
</dbReference>
<name>A0AAD9KYU2_RIDPI</name>
<dbReference type="GO" id="GO:0016192">
    <property type="term" value="P:vesicle-mediated transport"/>
    <property type="evidence" value="ECO:0007669"/>
    <property type="project" value="InterPro"/>
</dbReference>
<keyword evidence="6 9" id="KW-1133">Transmembrane helix</keyword>
<keyword evidence="5 9" id="KW-0653">Protein transport</keyword>
<dbReference type="PANTHER" id="PTHR23137:SF6">
    <property type="entry name" value="VESICLE TRANSPORT PROTEIN"/>
    <property type="match status" value="1"/>
</dbReference>
<feature type="transmembrane region" description="Helical" evidence="9">
    <location>
        <begin position="64"/>
        <end position="87"/>
    </location>
</feature>
<evidence type="ECO:0000313" key="11">
    <source>
        <dbReference type="Proteomes" id="UP001209878"/>
    </source>
</evidence>
<evidence type="ECO:0000256" key="3">
    <source>
        <dbReference type="ARBA" id="ARBA00022448"/>
    </source>
</evidence>
<comment type="similarity">
    <text evidence="8 9">Belongs to the SFT2 family.</text>
</comment>
<protein>
    <recommendedName>
        <fullName evidence="9">Vesicle transport protein</fullName>
    </recommendedName>
</protein>
<evidence type="ECO:0000256" key="8">
    <source>
        <dbReference type="ARBA" id="ARBA00025800"/>
    </source>
</evidence>
<dbReference type="Pfam" id="PF04178">
    <property type="entry name" value="Got1"/>
    <property type="match status" value="1"/>
</dbReference>